<feature type="domain" description="SYO1-like TPR repeats" evidence="3">
    <location>
        <begin position="423"/>
        <end position="583"/>
    </location>
</feature>
<evidence type="ECO:0000259" key="3">
    <source>
        <dbReference type="Pfam" id="PF25567"/>
    </source>
</evidence>
<protein>
    <recommendedName>
        <fullName evidence="3">SYO1-like TPR repeats domain-containing protein</fullName>
    </recommendedName>
</protein>
<dbReference type="STRING" id="1382522.W6MJ48"/>
<dbReference type="Gene3D" id="1.25.10.10">
    <property type="entry name" value="Leucine-rich Repeat Variant"/>
    <property type="match status" value="1"/>
</dbReference>
<dbReference type="InterPro" id="IPR052616">
    <property type="entry name" value="SYO1-like"/>
</dbReference>
<dbReference type="AlphaFoldDB" id="W6MJ48"/>
<feature type="region of interest" description="Disordered" evidence="2">
    <location>
        <begin position="1"/>
        <end position="31"/>
    </location>
</feature>
<dbReference type="PANTHER" id="PTHR13347:SF1">
    <property type="entry name" value="HEAT REPEAT-CONTAINING PROTEIN 3"/>
    <property type="match status" value="1"/>
</dbReference>
<keyword evidence="5" id="KW-1185">Reference proteome</keyword>
<dbReference type="PANTHER" id="PTHR13347">
    <property type="entry name" value="HEAT REPEAT-CONTAINING PROTEIN 3"/>
    <property type="match status" value="1"/>
</dbReference>
<dbReference type="SUPFAM" id="SSF48371">
    <property type="entry name" value="ARM repeat"/>
    <property type="match status" value="1"/>
</dbReference>
<feature type="compositionally biased region" description="Basic and acidic residues" evidence="2">
    <location>
        <begin position="10"/>
        <end position="31"/>
    </location>
</feature>
<comment type="similarity">
    <text evidence="1">Belongs to the nuclear import and ribosome assembly adapter family.</text>
</comment>
<evidence type="ECO:0000313" key="5">
    <source>
        <dbReference type="Proteomes" id="UP000019384"/>
    </source>
</evidence>
<proteinExistence type="inferred from homology"/>
<dbReference type="GO" id="GO:0051082">
    <property type="term" value="F:unfolded protein binding"/>
    <property type="evidence" value="ECO:0007669"/>
    <property type="project" value="TreeGrafter"/>
</dbReference>
<dbReference type="GeneID" id="34517847"/>
<dbReference type="EMBL" id="HG793125">
    <property type="protein sequence ID" value="CDK24442.1"/>
    <property type="molecule type" value="Genomic_DNA"/>
</dbReference>
<dbReference type="RefSeq" id="XP_022456459.1">
    <property type="nucleotide sequence ID" value="XM_022604942.1"/>
</dbReference>
<reference evidence="4" key="2">
    <citation type="submission" date="2014-02" db="EMBL/GenBank/DDBJ databases">
        <title>Complete DNA sequence of /Kuraishia capsulata/ illustrates novel genomic features among budding yeasts (/Saccharomycotina/).</title>
        <authorList>
            <person name="Morales L."/>
            <person name="Noel B."/>
            <person name="Porcel B."/>
            <person name="Marcet-Houben M."/>
            <person name="Hullo M-F."/>
            <person name="Sacerdot C."/>
            <person name="Tekaia F."/>
            <person name="Leh-Louis V."/>
            <person name="Despons L."/>
            <person name="Khanna V."/>
            <person name="Aury J-M."/>
            <person name="Barbe V."/>
            <person name="Couloux A."/>
            <person name="Labadie K."/>
            <person name="Pelletier E."/>
            <person name="Souciet J-L."/>
            <person name="Boekhout T."/>
            <person name="Gabaldon T."/>
            <person name="Wincker P."/>
            <person name="Dujon B."/>
        </authorList>
    </citation>
    <scope>NUCLEOTIDE SEQUENCE</scope>
    <source>
        <strain evidence="4">CBS 1993</strain>
    </source>
</reference>
<dbReference type="GO" id="GO:0006606">
    <property type="term" value="P:protein import into nucleus"/>
    <property type="evidence" value="ECO:0007669"/>
    <property type="project" value="TreeGrafter"/>
</dbReference>
<dbReference type="OrthoDB" id="288703at2759"/>
<accession>W6MJ48</accession>
<reference evidence="4" key="1">
    <citation type="submission" date="2013-12" db="EMBL/GenBank/DDBJ databases">
        <authorList>
            <person name="Genoscope - CEA"/>
        </authorList>
    </citation>
    <scope>NUCLEOTIDE SEQUENCE</scope>
    <source>
        <strain evidence="4">CBS 1993</strain>
    </source>
</reference>
<dbReference type="Proteomes" id="UP000019384">
    <property type="component" value="Unassembled WGS sequence"/>
</dbReference>
<dbReference type="GO" id="GO:0042273">
    <property type="term" value="P:ribosomal large subunit biogenesis"/>
    <property type="evidence" value="ECO:0007669"/>
    <property type="project" value="TreeGrafter"/>
</dbReference>
<dbReference type="InterPro" id="IPR016024">
    <property type="entry name" value="ARM-type_fold"/>
</dbReference>
<evidence type="ECO:0000313" key="4">
    <source>
        <dbReference type="EMBL" id="CDK24442.1"/>
    </source>
</evidence>
<sequence>MGKLKKKSRASIERRKQVLGQRKKEVDDSTQKKVAPLISKLSSSAPNERSMAISAVSMICDTDSKLRKLFLKEKLVQITMEQLLNDNNDECVMEAWGLLRNLVVDEGYAVAVYTWRNDIWTALHAALVKADASLEKVDGSTGSVEKTLLFDYIENVLGLIEALAEVDDNDLRDEVMNKVLSGNIVEFLLKVKSHPKVTAKLYTFVIGFFYEISSQSLEFLRLSSQKLSLETSASSNSGFLAQLYHIGLDFQLKEVQNAITPQVALRYLETIQTLLAQIDLSKTSRQEAASDIPTKEEITGFQETKMNIQAVDVALDLVSAIVESIGSNNLGNEQIYQVSTNHIIPSLVLISQNEEFVSKALVALYNYSWLLKSEEDWLPTAQEILAMVLPQVYQTEELELKTDYLNLAWVLLSTSGDFEANSDINQVQGLITFSTNLVQSEQIPGNLTGYYTSLIRFLSKLPARSSLEIATAIGDFLVECTRSSLEQLVTGNFTQIHTRYQNLFEINTVECLNAIFDVFGDASYAYDESVYVQRDYSSKLESLISHVKRVFKVCDKSKHPELKEQLAEVMDNLPLFIEYKRSERN</sequence>
<evidence type="ECO:0000256" key="1">
    <source>
        <dbReference type="ARBA" id="ARBA00049983"/>
    </source>
</evidence>
<dbReference type="CDD" id="cd13394">
    <property type="entry name" value="Syo1_like"/>
    <property type="match status" value="1"/>
</dbReference>
<dbReference type="InterPro" id="IPR057990">
    <property type="entry name" value="TPR_SYO1"/>
</dbReference>
<name>W6MJ48_9ASCO</name>
<gene>
    <name evidence="4" type="ORF">KUCA_T00000404001</name>
</gene>
<dbReference type="HOGENOM" id="CLU_446315_0_0_1"/>
<dbReference type="InterPro" id="IPR011989">
    <property type="entry name" value="ARM-like"/>
</dbReference>
<evidence type="ECO:0000256" key="2">
    <source>
        <dbReference type="SAM" id="MobiDB-lite"/>
    </source>
</evidence>
<dbReference type="Pfam" id="PF25567">
    <property type="entry name" value="TPR_SYO1"/>
    <property type="match status" value="1"/>
</dbReference>
<organism evidence="4 5">
    <name type="scientific">Kuraishia capsulata CBS 1993</name>
    <dbReference type="NCBI Taxonomy" id="1382522"/>
    <lineage>
        <taxon>Eukaryota</taxon>
        <taxon>Fungi</taxon>
        <taxon>Dikarya</taxon>
        <taxon>Ascomycota</taxon>
        <taxon>Saccharomycotina</taxon>
        <taxon>Pichiomycetes</taxon>
        <taxon>Pichiales</taxon>
        <taxon>Pichiaceae</taxon>
        <taxon>Kuraishia</taxon>
    </lineage>
</organism>